<evidence type="ECO:0000256" key="12">
    <source>
        <dbReference type="ARBA" id="ARBA00023136"/>
    </source>
</evidence>
<dbReference type="NCBIfam" id="TIGR00229">
    <property type="entry name" value="sensory_box"/>
    <property type="match status" value="1"/>
</dbReference>
<evidence type="ECO:0000256" key="9">
    <source>
        <dbReference type="ARBA" id="ARBA00022840"/>
    </source>
</evidence>
<evidence type="ECO:0000313" key="17">
    <source>
        <dbReference type="Proteomes" id="UP000430222"/>
    </source>
</evidence>
<dbReference type="PRINTS" id="PR00344">
    <property type="entry name" value="BCTRLSENSOR"/>
</dbReference>
<dbReference type="Pfam" id="PF00989">
    <property type="entry name" value="PAS"/>
    <property type="match status" value="1"/>
</dbReference>
<dbReference type="EMBL" id="VUNL01000006">
    <property type="protein sequence ID" value="MSV24826.1"/>
    <property type="molecule type" value="Genomic_DNA"/>
</dbReference>
<evidence type="ECO:0000256" key="5">
    <source>
        <dbReference type="ARBA" id="ARBA00022679"/>
    </source>
</evidence>
<keyword evidence="5" id="KW-0808">Transferase</keyword>
<keyword evidence="11" id="KW-0902">Two-component regulatory system</keyword>
<accession>A0A6I2UZX2</accession>
<gene>
    <name evidence="16" type="ORF">FYJ78_06440</name>
</gene>
<dbReference type="SUPFAM" id="SSF55874">
    <property type="entry name" value="ATPase domain of HSP90 chaperone/DNA topoisomerase II/histidine kinase"/>
    <property type="match status" value="1"/>
</dbReference>
<dbReference type="InterPro" id="IPR000014">
    <property type="entry name" value="PAS"/>
</dbReference>
<evidence type="ECO:0000259" key="14">
    <source>
        <dbReference type="PROSITE" id="PS50109"/>
    </source>
</evidence>
<dbReference type="GO" id="GO:0016020">
    <property type="term" value="C:membrane"/>
    <property type="evidence" value="ECO:0007669"/>
    <property type="project" value="UniProtKB-SubCell"/>
</dbReference>
<dbReference type="Proteomes" id="UP000430222">
    <property type="component" value="Unassembled WGS sequence"/>
</dbReference>
<evidence type="ECO:0000256" key="13">
    <source>
        <dbReference type="SAM" id="Phobius"/>
    </source>
</evidence>
<dbReference type="InterPro" id="IPR035965">
    <property type="entry name" value="PAS-like_dom_sf"/>
</dbReference>
<dbReference type="GO" id="GO:0000155">
    <property type="term" value="F:phosphorelay sensor kinase activity"/>
    <property type="evidence" value="ECO:0007669"/>
    <property type="project" value="InterPro"/>
</dbReference>
<dbReference type="Gene3D" id="3.30.565.10">
    <property type="entry name" value="Histidine kinase-like ATPase, C-terminal domain"/>
    <property type="match status" value="1"/>
</dbReference>
<keyword evidence="8 16" id="KW-0418">Kinase</keyword>
<evidence type="ECO:0000256" key="2">
    <source>
        <dbReference type="ARBA" id="ARBA00004141"/>
    </source>
</evidence>
<keyword evidence="17" id="KW-1185">Reference proteome</keyword>
<feature type="domain" description="HAMP" evidence="15">
    <location>
        <begin position="192"/>
        <end position="244"/>
    </location>
</feature>
<dbReference type="CDD" id="cd06225">
    <property type="entry name" value="HAMP"/>
    <property type="match status" value="1"/>
</dbReference>
<dbReference type="CDD" id="cd00075">
    <property type="entry name" value="HATPase"/>
    <property type="match status" value="1"/>
</dbReference>
<dbReference type="GO" id="GO:0007234">
    <property type="term" value="P:osmosensory signaling via phosphorelay pathway"/>
    <property type="evidence" value="ECO:0007669"/>
    <property type="project" value="TreeGrafter"/>
</dbReference>
<dbReference type="InterPro" id="IPR003661">
    <property type="entry name" value="HisK_dim/P_dom"/>
</dbReference>
<dbReference type="Gene3D" id="3.30.450.20">
    <property type="entry name" value="PAS domain"/>
    <property type="match status" value="2"/>
</dbReference>
<keyword evidence="10 13" id="KW-1133">Transmembrane helix</keyword>
<evidence type="ECO:0000256" key="3">
    <source>
        <dbReference type="ARBA" id="ARBA00012438"/>
    </source>
</evidence>
<evidence type="ECO:0000256" key="7">
    <source>
        <dbReference type="ARBA" id="ARBA00022741"/>
    </source>
</evidence>
<dbReference type="SMART" id="SM00387">
    <property type="entry name" value="HATPase_c"/>
    <property type="match status" value="1"/>
</dbReference>
<dbReference type="RefSeq" id="WP_154620590.1">
    <property type="nucleotide sequence ID" value="NZ_VUNL01000006.1"/>
</dbReference>
<evidence type="ECO:0000256" key="6">
    <source>
        <dbReference type="ARBA" id="ARBA00022692"/>
    </source>
</evidence>
<dbReference type="CDD" id="cd00130">
    <property type="entry name" value="PAS"/>
    <property type="match status" value="1"/>
</dbReference>
<reference evidence="16 17" key="1">
    <citation type="submission" date="2019-08" db="EMBL/GenBank/DDBJ databases">
        <title>In-depth cultivation of the pig gut microbiome towards novel bacterial diversity and tailored functional studies.</title>
        <authorList>
            <person name="Wylensek D."/>
            <person name="Hitch T.C.A."/>
            <person name="Clavel T."/>
        </authorList>
    </citation>
    <scope>NUCLEOTIDE SEQUENCE [LARGE SCALE GENOMIC DNA]</scope>
    <source>
        <strain evidence="17">WCA-380-WT-3B3</strain>
    </source>
</reference>
<evidence type="ECO:0000256" key="10">
    <source>
        <dbReference type="ARBA" id="ARBA00022989"/>
    </source>
</evidence>
<dbReference type="EC" id="2.7.13.3" evidence="3"/>
<dbReference type="PROSITE" id="PS50109">
    <property type="entry name" value="HIS_KIN"/>
    <property type="match status" value="1"/>
</dbReference>
<dbReference type="InterPro" id="IPR036097">
    <property type="entry name" value="HisK_dim/P_sf"/>
</dbReference>
<keyword evidence="9" id="KW-0067">ATP-binding</keyword>
<dbReference type="PROSITE" id="PS50885">
    <property type="entry name" value="HAMP"/>
    <property type="match status" value="1"/>
</dbReference>
<keyword evidence="7" id="KW-0547">Nucleotide-binding</keyword>
<dbReference type="SUPFAM" id="SSF158472">
    <property type="entry name" value="HAMP domain-like"/>
    <property type="match status" value="1"/>
</dbReference>
<feature type="transmembrane region" description="Helical" evidence="13">
    <location>
        <begin position="172"/>
        <end position="191"/>
    </location>
</feature>
<dbReference type="InterPro" id="IPR004358">
    <property type="entry name" value="Sig_transdc_His_kin-like_C"/>
</dbReference>
<evidence type="ECO:0000256" key="11">
    <source>
        <dbReference type="ARBA" id="ARBA00023012"/>
    </source>
</evidence>
<dbReference type="GO" id="GO:0030295">
    <property type="term" value="F:protein kinase activator activity"/>
    <property type="evidence" value="ECO:0007669"/>
    <property type="project" value="TreeGrafter"/>
</dbReference>
<organism evidence="16 17">
    <name type="scientific">Selenomonas montiformis</name>
    <dbReference type="NCBI Taxonomy" id="2652285"/>
    <lineage>
        <taxon>Bacteria</taxon>
        <taxon>Bacillati</taxon>
        <taxon>Bacillota</taxon>
        <taxon>Negativicutes</taxon>
        <taxon>Selenomonadales</taxon>
        <taxon>Selenomonadaceae</taxon>
        <taxon>Selenomonas</taxon>
    </lineage>
</organism>
<comment type="catalytic activity">
    <reaction evidence="1">
        <text>ATP + protein L-histidine = ADP + protein N-phospho-L-histidine.</text>
        <dbReference type="EC" id="2.7.13.3"/>
    </reaction>
</comment>
<keyword evidence="4" id="KW-0597">Phosphoprotein</keyword>
<dbReference type="SUPFAM" id="SSF47384">
    <property type="entry name" value="Homodimeric domain of signal transducing histidine kinase"/>
    <property type="match status" value="1"/>
</dbReference>
<dbReference type="Gene3D" id="6.10.340.10">
    <property type="match status" value="1"/>
</dbReference>
<dbReference type="AlphaFoldDB" id="A0A6I2UZX2"/>
<name>A0A6I2UZX2_9FIRM</name>
<dbReference type="GO" id="GO:0005524">
    <property type="term" value="F:ATP binding"/>
    <property type="evidence" value="ECO:0007669"/>
    <property type="project" value="UniProtKB-KW"/>
</dbReference>
<dbReference type="Gene3D" id="1.10.287.130">
    <property type="match status" value="1"/>
</dbReference>
<evidence type="ECO:0000256" key="1">
    <source>
        <dbReference type="ARBA" id="ARBA00000085"/>
    </source>
</evidence>
<dbReference type="GO" id="GO:0006355">
    <property type="term" value="P:regulation of DNA-templated transcription"/>
    <property type="evidence" value="ECO:0007669"/>
    <property type="project" value="InterPro"/>
</dbReference>
<feature type="domain" description="Histidine kinase" evidence="14">
    <location>
        <begin position="367"/>
        <end position="587"/>
    </location>
</feature>
<dbReference type="FunFam" id="1.10.287.130:FF:000001">
    <property type="entry name" value="Two-component sensor histidine kinase"/>
    <property type="match status" value="1"/>
</dbReference>
<dbReference type="Pfam" id="PF00672">
    <property type="entry name" value="HAMP"/>
    <property type="match status" value="1"/>
</dbReference>
<dbReference type="InterPro" id="IPR036890">
    <property type="entry name" value="HATPase_C_sf"/>
</dbReference>
<comment type="caution">
    <text evidence="16">The sequence shown here is derived from an EMBL/GenBank/DDBJ whole genome shotgun (WGS) entry which is preliminary data.</text>
</comment>
<evidence type="ECO:0000259" key="15">
    <source>
        <dbReference type="PROSITE" id="PS50885"/>
    </source>
</evidence>
<feature type="transmembrane region" description="Helical" evidence="13">
    <location>
        <begin position="12"/>
        <end position="34"/>
    </location>
</feature>
<evidence type="ECO:0000256" key="8">
    <source>
        <dbReference type="ARBA" id="ARBA00022777"/>
    </source>
</evidence>
<dbReference type="InterPro" id="IPR050351">
    <property type="entry name" value="BphY/WalK/GraS-like"/>
</dbReference>
<dbReference type="Pfam" id="PF02518">
    <property type="entry name" value="HATPase_c"/>
    <property type="match status" value="1"/>
</dbReference>
<protein>
    <recommendedName>
        <fullName evidence="3">histidine kinase</fullName>
        <ecNumber evidence="3">2.7.13.3</ecNumber>
    </recommendedName>
</protein>
<comment type="subcellular location">
    <subcellularLocation>
        <location evidence="2">Membrane</location>
        <topology evidence="2">Multi-pass membrane protein</topology>
    </subcellularLocation>
</comment>
<proteinExistence type="predicted"/>
<dbReference type="InterPro" id="IPR005467">
    <property type="entry name" value="His_kinase_dom"/>
</dbReference>
<dbReference type="FunFam" id="3.30.565.10:FF:000006">
    <property type="entry name" value="Sensor histidine kinase WalK"/>
    <property type="match status" value="1"/>
</dbReference>
<evidence type="ECO:0000313" key="16">
    <source>
        <dbReference type="EMBL" id="MSV24826.1"/>
    </source>
</evidence>
<keyword evidence="6 13" id="KW-0812">Transmembrane</keyword>
<dbReference type="GO" id="GO:0000156">
    <property type="term" value="F:phosphorelay response regulator activity"/>
    <property type="evidence" value="ECO:0007669"/>
    <property type="project" value="TreeGrafter"/>
</dbReference>
<dbReference type="CDD" id="cd00082">
    <property type="entry name" value="HisKA"/>
    <property type="match status" value="1"/>
</dbReference>
<sequence>MLHAHITRRFTASILLVVLISLACLSGYLLHFFYQNTMASEQATLLLNARIIDTTLSDKLYQKDPHLAGIADKISRQTSLRITILDNNGAVLADTSEPADKLDNHLNREEVRQALSGSSDYGSSIRYSNTLHENLMYAAIPVYRDDTLIGIIRTSTSLAPAEQAYRQIVRSIAVALLMALAASLALAFWLARRQLRPLLLMNRDAQKITKGNLSHRIRLRTGDEFDMLALTINKLTASLAAKIKEAQADAHKFSLILEQMDNAVMLIDPQGKIIEANRKACELFHIQESMLPHHSIHLIGSALLSEKARQIMKSNRAEAFTMQYETHTFDVFLSAFQNQKAPAVLAVFHDISVLQELNQRQAEFTGNAAHELATPLTSISGFAEILREDDFTSPDDSHHYADVIYRQAQRMTRLIQELLQLTRLENKTYQAQIPQQIVSGNELLQAAAGSLQKKASAKHQQLKLIFSPEPPTIKAAQDLMEQVLRNLIDNAIKYTPERGCITASCQTDKEQVWFTIQDTGIGIPEESLPRIFDRFYRVDKARARKTGGNGIGLSLVKFLVELFDGRIQVESIPEKGTTFTLTFSYASACESVPPFPDK</sequence>
<keyword evidence="12 13" id="KW-0472">Membrane</keyword>
<dbReference type="SMART" id="SM00304">
    <property type="entry name" value="HAMP"/>
    <property type="match status" value="1"/>
</dbReference>
<dbReference type="PANTHER" id="PTHR42878:SF7">
    <property type="entry name" value="SENSOR HISTIDINE KINASE GLRK"/>
    <property type="match status" value="1"/>
</dbReference>
<dbReference type="InterPro" id="IPR003660">
    <property type="entry name" value="HAMP_dom"/>
</dbReference>
<evidence type="ECO:0000256" key="4">
    <source>
        <dbReference type="ARBA" id="ARBA00022553"/>
    </source>
</evidence>
<dbReference type="InterPro" id="IPR013767">
    <property type="entry name" value="PAS_fold"/>
</dbReference>
<dbReference type="SUPFAM" id="SSF55785">
    <property type="entry name" value="PYP-like sensor domain (PAS domain)"/>
    <property type="match status" value="1"/>
</dbReference>
<dbReference type="SMART" id="SM00091">
    <property type="entry name" value="PAS"/>
    <property type="match status" value="1"/>
</dbReference>
<dbReference type="SMART" id="SM00388">
    <property type="entry name" value="HisKA"/>
    <property type="match status" value="1"/>
</dbReference>
<dbReference type="PANTHER" id="PTHR42878">
    <property type="entry name" value="TWO-COMPONENT HISTIDINE KINASE"/>
    <property type="match status" value="1"/>
</dbReference>
<dbReference type="InterPro" id="IPR003594">
    <property type="entry name" value="HATPase_dom"/>
</dbReference>
<dbReference type="Pfam" id="PF00512">
    <property type="entry name" value="HisKA"/>
    <property type="match status" value="1"/>
</dbReference>